<dbReference type="Proteomes" id="UP000765509">
    <property type="component" value="Unassembled WGS sequence"/>
</dbReference>
<dbReference type="AlphaFoldDB" id="A0A9Q3P8Y7"/>
<name>A0A9Q3P8Y7_9BASI</name>
<proteinExistence type="predicted"/>
<accession>A0A9Q3P8Y7</accession>
<gene>
    <name evidence="2" type="ORF">O181_092275</name>
</gene>
<keyword evidence="3" id="KW-1185">Reference proteome</keyword>
<feature type="region of interest" description="Disordered" evidence="1">
    <location>
        <begin position="1"/>
        <end position="80"/>
    </location>
</feature>
<feature type="compositionally biased region" description="Polar residues" evidence="1">
    <location>
        <begin position="50"/>
        <end position="80"/>
    </location>
</feature>
<comment type="caution">
    <text evidence="2">The sequence shown here is derived from an EMBL/GenBank/DDBJ whole genome shotgun (WGS) entry which is preliminary data.</text>
</comment>
<organism evidence="2 3">
    <name type="scientific">Austropuccinia psidii MF-1</name>
    <dbReference type="NCBI Taxonomy" id="1389203"/>
    <lineage>
        <taxon>Eukaryota</taxon>
        <taxon>Fungi</taxon>
        <taxon>Dikarya</taxon>
        <taxon>Basidiomycota</taxon>
        <taxon>Pucciniomycotina</taxon>
        <taxon>Pucciniomycetes</taxon>
        <taxon>Pucciniales</taxon>
        <taxon>Sphaerophragmiaceae</taxon>
        <taxon>Austropuccinia</taxon>
    </lineage>
</organism>
<evidence type="ECO:0000256" key="1">
    <source>
        <dbReference type="SAM" id="MobiDB-lite"/>
    </source>
</evidence>
<protein>
    <submittedName>
        <fullName evidence="2">Uncharacterized protein</fullName>
    </submittedName>
</protein>
<feature type="compositionally biased region" description="Polar residues" evidence="1">
    <location>
        <begin position="1"/>
        <end position="12"/>
    </location>
</feature>
<sequence>MVHTRNGSNYSVQPEGCGKRRGKTKYRSGKSSSRETHLEDARVAPHSPRSAPTNFDVSSESELVHDNISTAEPFSSGSNRDLSMSIQELIQSRQRGGVGNIPKPLAVGHKLLLTHQVLSGSGEYHRTLRRMEHIVLQRQGQRDKELVEKSKSFIHKPEAVLEMTPAL</sequence>
<reference evidence="2" key="1">
    <citation type="submission" date="2021-03" db="EMBL/GenBank/DDBJ databases">
        <title>Draft genome sequence of rust myrtle Austropuccinia psidii MF-1, a brazilian biotype.</title>
        <authorList>
            <person name="Quecine M.C."/>
            <person name="Pachon D.M.R."/>
            <person name="Bonatelli M.L."/>
            <person name="Correr F.H."/>
            <person name="Franceschini L.M."/>
            <person name="Leite T.F."/>
            <person name="Margarido G.R.A."/>
            <person name="Almeida C.A."/>
            <person name="Ferrarezi J.A."/>
            <person name="Labate C.A."/>
        </authorList>
    </citation>
    <scope>NUCLEOTIDE SEQUENCE</scope>
    <source>
        <strain evidence="2">MF-1</strain>
    </source>
</reference>
<evidence type="ECO:0000313" key="2">
    <source>
        <dbReference type="EMBL" id="MBW0552560.1"/>
    </source>
</evidence>
<dbReference type="EMBL" id="AVOT02058743">
    <property type="protein sequence ID" value="MBW0552560.1"/>
    <property type="molecule type" value="Genomic_DNA"/>
</dbReference>
<feature type="compositionally biased region" description="Basic and acidic residues" evidence="1">
    <location>
        <begin position="32"/>
        <end position="43"/>
    </location>
</feature>
<feature type="compositionally biased region" description="Basic residues" evidence="1">
    <location>
        <begin position="19"/>
        <end position="28"/>
    </location>
</feature>
<evidence type="ECO:0000313" key="3">
    <source>
        <dbReference type="Proteomes" id="UP000765509"/>
    </source>
</evidence>